<dbReference type="Proteomes" id="UP001500540">
    <property type="component" value="Unassembled WGS sequence"/>
</dbReference>
<name>A0ABP7G270_9MICO</name>
<protein>
    <recommendedName>
        <fullName evidence="2">FRG domain-containing protein</fullName>
    </recommendedName>
</protein>
<organism evidence="3 4">
    <name type="scientific">Microbacterium kribbense</name>
    <dbReference type="NCBI Taxonomy" id="433645"/>
    <lineage>
        <taxon>Bacteria</taxon>
        <taxon>Bacillati</taxon>
        <taxon>Actinomycetota</taxon>
        <taxon>Actinomycetes</taxon>
        <taxon>Micrococcales</taxon>
        <taxon>Microbacteriaceae</taxon>
        <taxon>Microbacterium</taxon>
    </lineage>
</organism>
<dbReference type="InterPro" id="IPR014966">
    <property type="entry name" value="FRG-dom"/>
</dbReference>
<evidence type="ECO:0000313" key="4">
    <source>
        <dbReference type="Proteomes" id="UP001500540"/>
    </source>
</evidence>
<evidence type="ECO:0000256" key="1">
    <source>
        <dbReference type="SAM" id="MobiDB-lite"/>
    </source>
</evidence>
<dbReference type="Pfam" id="PF08867">
    <property type="entry name" value="FRG"/>
    <property type="match status" value="1"/>
</dbReference>
<reference evidence="4" key="1">
    <citation type="journal article" date="2019" name="Int. J. Syst. Evol. Microbiol.">
        <title>The Global Catalogue of Microorganisms (GCM) 10K type strain sequencing project: providing services to taxonomists for standard genome sequencing and annotation.</title>
        <authorList>
            <consortium name="The Broad Institute Genomics Platform"/>
            <consortium name="The Broad Institute Genome Sequencing Center for Infectious Disease"/>
            <person name="Wu L."/>
            <person name="Ma J."/>
        </authorList>
    </citation>
    <scope>NUCLEOTIDE SEQUENCE [LARGE SCALE GENOMIC DNA]</scope>
    <source>
        <strain evidence="4">JCM 16950</strain>
    </source>
</reference>
<feature type="compositionally biased region" description="Basic and acidic residues" evidence="1">
    <location>
        <begin position="253"/>
        <end position="281"/>
    </location>
</feature>
<proteinExistence type="predicted"/>
<comment type="caution">
    <text evidence="3">The sequence shown here is derived from an EMBL/GenBank/DDBJ whole genome shotgun (WGS) entry which is preliminary data.</text>
</comment>
<evidence type="ECO:0000259" key="2">
    <source>
        <dbReference type="SMART" id="SM00901"/>
    </source>
</evidence>
<feature type="region of interest" description="Disordered" evidence="1">
    <location>
        <begin position="236"/>
        <end position="311"/>
    </location>
</feature>
<dbReference type="RefSeq" id="WP_344780003.1">
    <property type="nucleotide sequence ID" value="NZ_BAABAF010000001.1"/>
</dbReference>
<gene>
    <name evidence="3" type="ORF">GCM10022240_04130</name>
</gene>
<sequence length="311" mass="35196">MTTSGVDANELFEPWQETIHGWESFQYEVNRVTSLHPDQRLIWRGQVDASWGLHSSLYRRLADATGALPTEDQLIAAEARLLRLARLEWRLDGVPALQLFAQMQHVGVPTRLLDVTFNPLIAAWFAVAHDDNADRRPGRLLAFTMKEPLQLNSSWNTNTPRWHRLHEDRARREVNWGTGFGRKIWRPPALHGRIPAQNAAFILDGVPIDAIDAGRGSERSMWAATELREFLIGPDATHARGRGSPAPQSAGVHVRDHSRGEGRDPRPTREPLRLSLRDDLRRHRGARRVRGETARGAGRQLISCRSVHPAR</sequence>
<dbReference type="EMBL" id="BAABAF010000001">
    <property type="protein sequence ID" value="GAA3754353.1"/>
    <property type="molecule type" value="Genomic_DNA"/>
</dbReference>
<keyword evidence="4" id="KW-1185">Reference proteome</keyword>
<feature type="domain" description="FRG" evidence="2">
    <location>
        <begin position="37"/>
        <end position="141"/>
    </location>
</feature>
<dbReference type="SMART" id="SM00901">
    <property type="entry name" value="FRG"/>
    <property type="match status" value="1"/>
</dbReference>
<accession>A0ABP7G270</accession>
<evidence type="ECO:0000313" key="3">
    <source>
        <dbReference type="EMBL" id="GAA3754353.1"/>
    </source>
</evidence>